<accession>A0A6V7QXS0</accession>
<gene>
    <name evidence="22" type="ORF">CB5_LOCUS30766</name>
</gene>
<dbReference type="Pfam" id="PF00069">
    <property type="entry name" value="Pkinase"/>
    <property type="match status" value="1"/>
</dbReference>
<comment type="subcellular location">
    <subcellularLocation>
        <location evidence="1">Nucleus</location>
    </subcellularLocation>
</comment>
<dbReference type="InterPro" id="IPR019786">
    <property type="entry name" value="Zinc_finger_PHD-type_CS"/>
</dbReference>
<comment type="catalytic activity">
    <reaction evidence="14">
        <text>L-threonyl-[protein] + ATP = O-phospho-L-threonyl-[protein] + ADP + H(+)</text>
        <dbReference type="Rhea" id="RHEA:46608"/>
        <dbReference type="Rhea" id="RHEA-COMP:11060"/>
        <dbReference type="Rhea" id="RHEA-COMP:11605"/>
        <dbReference type="ChEBI" id="CHEBI:15378"/>
        <dbReference type="ChEBI" id="CHEBI:30013"/>
        <dbReference type="ChEBI" id="CHEBI:30616"/>
        <dbReference type="ChEBI" id="CHEBI:61977"/>
        <dbReference type="ChEBI" id="CHEBI:456216"/>
        <dbReference type="EC" id="2.7.11.1"/>
    </reaction>
</comment>
<evidence type="ECO:0000256" key="12">
    <source>
        <dbReference type="ARBA" id="ARBA00022853"/>
    </source>
</evidence>
<evidence type="ECO:0000256" key="10">
    <source>
        <dbReference type="ARBA" id="ARBA00022833"/>
    </source>
</evidence>
<feature type="compositionally biased region" description="Basic residues" evidence="18">
    <location>
        <begin position="566"/>
        <end position="578"/>
    </location>
</feature>
<name>A0A6V7QXS0_ANACO</name>
<dbReference type="CDD" id="cd15545">
    <property type="entry name" value="PHD_BAZ2A_like"/>
    <property type="match status" value="1"/>
</dbReference>
<dbReference type="InterPro" id="IPR011009">
    <property type="entry name" value="Kinase-like_dom_sf"/>
</dbReference>
<dbReference type="PROSITE" id="PS50280">
    <property type="entry name" value="SET"/>
    <property type="match status" value="1"/>
</dbReference>
<comment type="catalytic activity">
    <reaction evidence="15">
        <text>L-seryl-[protein] + ATP = O-phospho-L-seryl-[protein] + ADP + H(+)</text>
        <dbReference type="Rhea" id="RHEA:17989"/>
        <dbReference type="Rhea" id="RHEA-COMP:9863"/>
        <dbReference type="Rhea" id="RHEA-COMP:11604"/>
        <dbReference type="ChEBI" id="CHEBI:15378"/>
        <dbReference type="ChEBI" id="CHEBI:29999"/>
        <dbReference type="ChEBI" id="CHEBI:30616"/>
        <dbReference type="ChEBI" id="CHEBI:83421"/>
        <dbReference type="ChEBI" id="CHEBI:456216"/>
        <dbReference type="EC" id="2.7.11.1"/>
    </reaction>
</comment>
<dbReference type="Gene3D" id="3.30.40.10">
    <property type="entry name" value="Zinc/RING finger domain, C3HC4 (zinc finger)"/>
    <property type="match status" value="1"/>
</dbReference>
<evidence type="ECO:0000256" key="4">
    <source>
        <dbReference type="ARBA" id="ARBA00022679"/>
    </source>
</evidence>
<dbReference type="InterPro" id="IPR001214">
    <property type="entry name" value="SET_dom"/>
</dbReference>
<dbReference type="InterPro" id="IPR001965">
    <property type="entry name" value="Znf_PHD"/>
</dbReference>
<dbReference type="AlphaFoldDB" id="A0A6V7QXS0"/>
<dbReference type="GO" id="GO:0004674">
    <property type="term" value="F:protein serine/threonine kinase activity"/>
    <property type="evidence" value="ECO:0007669"/>
    <property type="project" value="UniProtKB-KW"/>
</dbReference>
<feature type="compositionally biased region" description="Basic and acidic residues" evidence="18">
    <location>
        <begin position="308"/>
        <end position="321"/>
    </location>
</feature>
<protein>
    <recommendedName>
        <fullName evidence="23">Protein kinase domain-containing protein</fullName>
    </recommendedName>
</protein>
<dbReference type="GO" id="GO:0008270">
    <property type="term" value="F:zinc ion binding"/>
    <property type="evidence" value="ECO:0007669"/>
    <property type="project" value="UniProtKB-KW"/>
</dbReference>
<dbReference type="GO" id="GO:0032259">
    <property type="term" value="P:methylation"/>
    <property type="evidence" value="ECO:0007669"/>
    <property type="project" value="UniProtKB-KW"/>
</dbReference>
<evidence type="ECO:0000256" key="14">
    <source>
        <dbReference type="ARBA" id="ARBA00047899"/>
    </source>
</evidence>
<dbReference type="GO" id="GO:0051726">
    <property type="term" value="P:regulation of cell cycle"/>
    <property type="evidence" value="ECO:0007669"/>
    <property type="project" value="UniProtKB-ARBA"/>
</dbReference>
<feature type="region of interest" description="Disordered" evidence="18">
    <location>
        <begin position="1"/>
        <end position="22"/>
    </location>
</feature>
<dbReference type="Gene3D" id="1.10.510.10">
    <property type="entry name" value="Transferase(Phosphotransferase) domain 1"/>
    <property type="match status" value="1"/>
</dbReference>
<feature type="compositionally biased region" description="Pro residues" evidence="18">
    <location>
        <begin position="535"/>
        <end position="565"/>
    </location>
</feature>
<evidence type="ECO:0000259" key="20">
    <source>
        <dbReference type="PROSITE" id="PS50016"/>
    </source>
</evidence>
<evidence type="ECO:0000256" key="11">
    <source>
        <dbReference type="ARBA" id="ARBA00022840"/>
    </source>
</evidence>
<evidence type="ECO:0000256" key="1">
    <source>
        <dbReference type="ARBA" id="ARBA00004123"/>
    </source>
</evidence>
<sequence length="951" mass="107769">MIRVASEGVEDAAAAPEPPDPDVIEVDPTRRYVRYKEVLGKGAFKTVYKAFDQVDGIEVAWNQVRIDDALQSSNDLERLYSEIHFLKTLKHPNIVKYYNSWIDDEKKTLNIITELFNSGSLREYRRKHKKVDMKAVKRWATQILNGLIYLHCRDTPIIHRDLKCDNIFINGNHGEVKIGDLGLATVMQHTKARSVTGTPEFMAPELYDEEYNELVDIHSFGMCMLEMITFEYPYSECTNSAQGIKLAALSKVKDSEVKAFIEKCLVPASQRLSAQELLKEPFLQLNGPNGTQTNSVCLSNAVNHKIPNSRDDSVVKEERSASLHHSTSHMDVDVEDSPATISVVSTSSEKGSCIPTLEVHMRREHGEFALKGERDNANTVKLVLRIADLDGDIGRVTNISFPFYLHADTSFLVATEMVKILDVPSYMKLDELSSCTDPISLDAIHLDECCSEMSSFSAISYEGNEENSAASATYLPHMDNKQFVTEWDLKEVLSRVDDGSLCFDMKDVNSLIASDLPAFSGFHTERRRDTSPYRAPSPRPPPTPLEFPRPPPSSSPPPNSPPRNPPRFRFRFPHRPPSPRRDSIHASRTPPRNGSVRKRTAAPPPPPPRRYRSMAEVMREAKAAPPITGDYYADVLCEQCRSGDRDEEILLCDRCDRGYHLFCLRPIVVRVPSNAWFCPSCAEEKPFQSFPLMQRRIVDFFRIQKCSEAVAEMKCGTSQDGKKRRKRSLVMYKKRRKILPFVPTDNPAQRLEQMGSLATALTALQMEFSNELTYMPGMVPRSSNQAIIEKGGMQVLSREDKETLDLCRTMHKRGECPPLRVVFDSREGFTVQADGNIKDMTLISEYTGDVDYLKNREHDDCDSMMTLLLAENPSDSLVICPDKRGNIARFINGINNHTPEGRKKQNLKCVRYNVDGECRVLLVACRNISSGERLYYDYNGYEQEYPTQHFV</sequence>
<feature type="domain" description="SET" evidence="21">
    <location>
        <begin position="817"/>
        <end position="939"/>
    </location>
</feature>
<dbReference type="PROSITE" id="PS50016">
    <property type="entry name" value="ZF_PHD_2"/>
    <property type="match status" value="1"/>
</dbReference>
<evidence type="ECO:0000256" key="18">
    <source>
        <dbReference type="SAM" id="MobiDB-lite"/>
    </source>
</evidence>
<dbReference type="PROSITE" id="PS00108">
    <property type="entry name" value="PROTEIN_KINASE_ST"/>
    <property type="match status" value="1"/>
</dbReference>
<dbReference type="Pfam" id="PF00628">
    <property type="entry name" value="PHD"/>
    <property type="match status" value="1"/>
</dbReference>
<keyword evidence="2" id="KW-0723">Serine/threonine-protein kinase</keyword>
<keyword evidence="8 17" id="KW-0863">Zinc-finger</keyword>
<dbReference type="FunFam" id="2.170.270.10:FF:000038">
    <property type="entry name" value="Histone-lysine N-methyltransferase ATXR5"/>
    <property type="match status" value="1"/>
</dbReference>
<dbReference type="InterPro" id="IPR050588">
    <property type="entry name" value="WNK_Ser-Thr_kinase"/>
</dbReference>
<keyword evidence="3" id="KW-0489">Methyltransferase</keyword>
<organism evidence="22">
    <name type="scientific">Ananas comosus var. bracteatus</name>
    <name type="common">red pineapple</name>
    <dbReference type="NCBI Taxonomy" id="296719"/>
    <lineage>
        <taxon>Eukaryota</taxon>
        <taxon>Viridiplantae</taxon>
        <taxon>Streptophyta</taxon>
        <taxon>Embryophyta</taxon>
        <taxon>Tracheophyta</taxon>
        <taxon>Spermatophyta</taxon>
        <taxon>Magnoliopsida</taxon>
        <taxon>Liliopsida</taxon>
        <taxon>Poales</taxon>
        <taxon>Bromeliaceae</taxon>
        <taxon>Bromelioideae</taxon>
        <taxon>Ananas</taxon>
    </lineage>
</organism>
<dbReference type="Pfam" id="PF00856">
    <property type="entry name" value="SET"/>
    <property type="match status" value="1"/>
</dbReference>
<dbReference type="FunFam" id="1.10.510.10:FF:000046">
    <property type="entry name" value="probable serine/threonine-protein kinase WNK9"/>
    <property type="match status" value="1"/>
</dbReference>
<dbReference type="InterPro" id="IPR019787">
    <property type="entry name" value="Znf_PHD-finger"/>
</dbReference>
<dbReference type="SMART" id="SM00249">
    <property type="entry name" value="PHD"/>
    <property type="match status" value="1"/>
</dbReference>
<dbReference type="GO" id="GO:0005524">
    <property type="term" value="F:ATP binding"/>
    <property type="evidence" value="ECO:0007669"/>
    <property type="project" value="UniProtKB-KW"/>
</dbReference>
<keyword evidence="9" id="KW-0418">Kinase</keyword>
<dbReference type="PANTHER" id="PTHR13902">
    <property type="entry name" value="SERINE/THREONINE-PROTEIN KINASE WNK WITH NO LYSINE -RELATED"/>
    <property type="match status" value="1"/>
</dbReference>
<dbReference type="SUPFAM" id="SSF57903">
    <property type="entry name" value="FYVE/PHD zinc finger"/>
    <property type="match status" value="1"/>
</dbReference>
<dbReference type="GO" id="GO:0005634">
    <property type="term" value="C:nucleus"/>
    <property type="evidence" value="ECO:0007669"/>
    <property type="project" value="UniProtKB-SubCell"/>
</dbReference>
<evidence type="ECO:0000259" key="19">
    <source>
        <dbReference type="PROSITE" id="PS50011"/>
    </source>
</evidence>
<dbReference type="InterPro" id="IPR000719">
    <property type="entry name" value="Prot_kinase_dom"/>
</dbReference>
<keyword evidence="13" id="KW-0539">Nucleus</keyword>
<dbReference type="PROSITE" id="PS50011">
    <property type="entry name" value="PROTEIN_KINASE_DOM"/>
    <property type="match status" value="1"/>
</dbReference>
<evidence type="ECO:0000256" key="7">
    <source>
        <dbReference type="ARBA" id="ARBA00022741"/>
    </source>
</evidence>
<dbReference type="FunFam" id="3.30.200.20:FF:000075">
    <property type="entry name" value="Probable serine/threonine-protein kinase WNK1"/>
    <property type="match status" value="1"/>
</dbReference>
<dbReference type="Gene3D" id="2.170.270.10">
    <property type="entry name" value="SET domain"/>
    <property type="match status" value="1"/>
</dbReference>
<keyword evidence="12" id="KW-0156">Chromatin regulator</keyword>
<feature type="region of interest" description="Disordered" evidence="18">
    <location>
        <begin position="308"/>
        <end position="331"/>
    </location>
</feature>
<evidence type="ECO:0000256" key="16">
    <source>
        <dbReference type="ARBA" id="ARBA00052048"/>
    </source>
</evidence>
<feature type="domain" description="Protein kinase" evidence="19">
    <location>
        <begin position="33"/>
        <end position="283"/>
    </location>
</feature>
<dbReference type="EMBL" id="CAJEUB010000056">
    <property type="protein sequence ID" value="CAD1847555.1"/>
    <property type="molecule type" value="Genomic_DNA"/>
</dbReference>
<dbReference type="PROSITE" id="PS01359">
    <property type="entry name" value="ZF_PHD_1"/>
    <property type="match status" value="1"/>
</dbReference>
<keyword evidence="7" id="KW-0547">Nucleotide-binding</keyword>
<reference evidence="22" key="1">
    <citation type="submission" date="2020-07" db="EMBL/GenBank/DDBJ databases">
        <authorList>
            <person name="Lin J."/>
        </authorList>
    </citation>
    <scope>NUCLEOTIDE SEQUENCE</scope>
</reference>
<keyword evidence="10" id="KW-0862">Zinc</keyword>
<proteinExistence type="predicted"/>
<dbReference type="Gene3D" id="3.30.200.20">
    <property type="entry name" value="Phosphorylase Kinase, domain 1"/>
    <property type="match status" value="1"/>
</dbReference>
<feature type="domain" description="PHD-type" evidence="20">
    <location>
        <begin position="634"/>
        <end position="684"/>
    </location>
</feature>
<feature type="region of interest" description="Disordered" evidence="18">
    <location>
        <begin position="523"/>
        <end position="611"/>
    </location>
</feature>
<evidence type="ECO:0000256" key="9">
    <source>
        <dbReference type="ARBA" id="ARBA00022777"/>
    </source>
</evidence>
<dbReference type="CDD" id="cd10539">
    <property type="entry name" value="SET_ATXR5_6-like"/>
    <property type="match status" value="1"/>
</dbReference>
<evidence type="ECO:0000259" key="21">
    <source>
        <dbReference type="PROSITE" id="PS50280"/>
    </source>
</evidence>
<evidence type="ECO:0000256" key="13">
    <source>
        <dbReference type="ARBA" id="ARBA00023242"/>
    </source>
</evidence>
<evidence type="ECO:0008006" key="23">
    <source>
        <dbReference type="Google" id="ProtNLM"/>
    </source>
</evidence>
<dbReference type="InterPro" id="IPR046341">
    <property type="entry name" value="SET_dom_sf"/>
</dbReference>
<dbReference type="SUPFAM" id="SSF82199">
    <property type="entry name" value="SET domain"/>
    <property type="match status" value="1"/>
</dbReference>
<dbReference type="SMART" id="SM00220">
    <property type="entry name" value="S_TKc"/>
    <property type="match status" value="1"/>
</dbReference>
<dbReference type="GO" id="GO:0140953">
    <property type="term" value="F:histone H3K27 monomethyltransferase activity"/>
    <property type="evidence" value="ECO:0007669"/>
    <property type="project" value="UniProtKB-EC"/>
</dbReference>
<dbReference type="InterPro" id="IPR011011">
    <property type="entry name" value="Znf_FYVE_PHD"/>
</dbReference>
<evidence type="ECO:0000256" key="17">
    <source>
        <dbReference type="PROSITE-ProRule" id="PRU00146"/>
    </source>
</evidence>
<evidence type="ECO:0000256" key="5">
    <source>
        <dbReference type="ARBA" id="ARBA00022691"/>
    </source>
</evidence>
<evidence type="ECO:0000256" key="6">
    <source>
        <dbReference type="ARBA" id="ARBA00022723"/>
    </source>
</evidence>
<evidence type="ECO:0000313" key="22">
    <source>
        <dbReference type="EMBL" id="CAD1847555.1"/>
    </source>
</evidence>
<dbReference type="CDD" id="cd13983">
    <property type="entry name" value="STKc_WNK"/>
    <property type="match status" value="1"/>
</dbReference>
<evidence type="ECO:0000256" key="3">
    <source>
        <dbReference type="ARBA" id="ARBA00022603"/>
    </source>
</evidence>
<keyword evidence="5" id="KW-0949">S-adenosyl-L-methionine</keyword>
<dbReference type="InterPro" id="IPR008271">
    <property type="entry name" value="Ser/Thr_kinase_AS"/>
</dbReference>
<keyword evidence="4" id="KW-0808">Transferase</keyword>
<comment type="catalytic activity">
    <reaction evidence="16">
        <text>L-lysyl(27)-[histone H3] + S-adenosyl-L-methionine = N(6)-methyl-L-lysyl(27)-[histone H3] + S-adenosyl-L-homocysteine + H(+)</text>
        <dbReference type="Rhea" id="RHEA:60296"/>
        <dbReference type="Rhea" id="RHEA-COMP:15544"/>
        <dbReference type="Rhea" id="RHEA-COMP:15548"/>
        <dbReference type="ChEBI" id="CHEBI:15378"/>
        <dbReference type="ChEBI" id="CHEBI:29969"/>
        <dbReference type="ChEBI" id="CHEBI:57856"/>
        <dbReference type="ChEBI" id="CHEBI:59789"/>
        <dbReference type="ChEBI" id="CHEBI:61929"/>
        <dbReference type="EC" id="2.1.1.369"/>
    </reaction>
</comment>
<dbReference type="InterPro" id="IPR013083">
    <property type="entry name" value="Znf_RING/FYVE/PHD"/>
</dbReference>
<evidence type="ECO:0000256" key="8">
    <source>
        <dbReference type="ARBA" id="ARBA00022771"/>
    </source>
</evidence>
<keyword evidence="6" id="KW-0479">Metal-binding</keyword>
<keyword evidence="11" id="KW-0067">ATP-binding</keyword>
<dbReference type="SUPFAM" id="SSF56112">
    <property type="entry name" value="Protein kinase-like (PK-like)"/>
    <property type="match status" value="1"/>
</dbReference>
<evidence type="ECO:0000256" key="2">
    <source>
        <dbReference type="ARBA" id="ARBA00022527"/>
    </source>
</evidence>
<dbReference type="GO" id="GO:0006275">
    <property type="term" value="P:regulation of DNA replication"/>
    <property type="evidence" value="ECO:0007669"/>
    <property type="project" value="UniProtKB-ARBA"/>
</dbReference>
<evidence type="ECO:0000256" key="15">
    <source>
        <dbReference type="ARBA" id="ARBA00048679"/>
    </source>
</evidence>